<dbReference type="Pfam" id="PF08263">
    <property type="entry name" value="LRRNT_2"/>
    <property type="match status" value="1"/>
</dbReference>
<dbReference type="Pfam" id="PF13855">
    <property type="entry name" value="LRR_8"/>
    <property type="match status" value="1"/>
</dbReference>
<evidence type="ECO:0000256" key="17">
    <source>
        <dbReference type="PROSITE-ProRule" id="PRU10141"/>
    </source>
</evidence>
<accession>A0AAV7FAS4</accession>
<evidence type="ECO:0000256" key="10">
    <source>
        <dbReference type="ARBA" id="ARBA00022741"/>
    </source>
</evidence>
<comment type="similarity">
    <text evidence="3">Belongs to the protein kinase superfamily. Ser/Thr protein kinase family.</text>
</comment>
<dbReference type="InterPro" id="IPR013210">
    <property type="entry name" value="LRR_N_plant-typ"/>
</dbReference>
<protein>
    <recommendedName>
        <fullName evidence="19">Protein kinase domain-containing protein</fullName>
    </recommendedName>
</protein>
<keyword evidence="10 17" id="KW-0547">Nucleotide-binding</keyword>
<dbReference type="Gene3D" id="1.10.510.10">
    <property type="entry name" value="Transferase(Phosphotransferase) domain 1"/>
    <property type="match status" value="1"/>
</dbReference>
<evidence type="ECO:0000256" key="8">
    <source>
        <dbReference type="ARBA" id="ARBA00022729"/>
    </source>
</evidence>
<keyword evidence="9" id="KW-0677">Repeat</keyword>
<gene>
    <name evidence="20" type="ORF">H6P81_001660</name>
</gene>
<evidence type="ECO:0000313" key="20">
    <source>
        <dbReference type="EMBL" id="KAG9457152.1"/>
    </source>
</evidence>
<evidence type="ECO:0000256" key="1">
    <source>
        <dbReference type="ARBA" id="ARBA00004167"/>
    </source>
</evidence>
<dbReference type="InterPro" id="IPR008271">
    <property type="entry name" value="Ser/Thr_kinase_AS"/>
</dbReference>
<feature type="transmembrane region" description="Helical" evidence="18">
    <location>
        <begin position="64"/>
        <end position="87"/>
    </location>
</feature>
<keyword evidence="6" id="KW-0808">Transferase</keyword>
<evidence type="ECO:0000256" key="11">
    <source>
        <dbReference type="ARBA" id="ARBA00022777"/>
    </source>
</evidence>
<dbReference type="InterPro" id="IPR001611">
    <property type="entry name" value="Leu-rich_rpt"/>
</dbReference>
<evidence type="ECO:0000256" key="9">
    <source>
        <dbReference type="ARBA" id="ARBA00022737"/>
    </source>
</evidence>
<dbReference type="FunFam" id="1.10.510.10:FF:000276">
    <property type="entry name" value="LRR receptor-like serine/threonine-protein kinase RCH1"/>
    <property type="match status" value="1"/>
</dbReference>
<dbReference type="GO" id="GO:0005524">
    <property type="term" value="F:ATP binding"/>
    <property type="evidence" value="ECO:0007669"/>
    <property type="project" value="UniProtKB-UniRule"/>
</dbReference>
<dbReference type="PROSITE" id="PS00108">
    <property type="entry name" value="PROTEIN_KINASE_ST"/>
    <property type="match status" value="1"/>
</dbReference>
<evidence type="ECO:0000313" key="21">
    <source>
        <dbReference type="Proteomes" id="UP000825729"/>
    </source>
</evidence>
<reference evidence="20 21" key="1">
    <citation type="submission" date="2021-07" db="EMBL/GenBank/DDBJ databases">
        <title>The Aristolochia fimbriata genome: insights into angiosperm evolution, floral development and chemical biosynthesis.</title>
        <authorList>
            <person name="Jiao Y."/>
        </authorList>
    </citation>
    <scope>NUCLEOTIDE SEQUENCE [LARGE SCALE GENOMIC DNA]</scope>
    <source>
        <strain evidence="20">IBCAS-2021</strain>
        <tissue evidence="20">Leaf</tissue>
    </source>
</reference>
<dbReference type="FunFam" id="3.80.10.10:FF:000760">
    <property type="entry name" value="LRR receptor-like serine/threonine-protein kinase RCH1"/>
    <property type="match status" value="1"/>
</dbReference>
<dbReference type="EMBL" id="JAINDJ010000002">
    <property type="protein sequence ID" value="KAG9457152.1"/>
    <property type="molecule type" value="Genomic_DNA"/>
</dbReference>
<sequence length="1170" mass="129120">MDAVNMRLSPVNTPLFRNSWRKKRVFSETWLWEWRMGLRAGVFKTMGSLQGGRTKNVGENQTEFNAMSCTLVCFLLCISFIVPISALNDEGRSLLSWLSAFNSSASSSSSAFSSWNPSDQNPCEWNFIRCSSDGYVSEIRIESINLGTSFPTQILSFRYLNTLILSKTNLTGKIPASISKLSSSLTTLNLSYNSLAGNIPPDIGKLTQLSFLALNSNALNGEIPREIGNCSKLQQLELVDNILTGRVPKEVGLLSSLQIFRAGGNPGIYGEIPSEISNCKELVFLGLADTSISGEIPASIGELSNLQTISIYIANLSGRIPPQIGNCSSLENLFLYENQLWGEIPAELGQLKNLKKIFLWKNNLVGSIPEPTGNCTELTEVDLSFNSLTGEIPAPFSNLVMLELFLLSGNNISGVIPSFIGNFSRMRQLELDNNQLTGEIPVEIGELKELTQFFAWENQLHGSIPSELGNCAKLHALDLSHNFLTGSIPSSIFNLKNLSQLLLISNGLSGYIPPEIGNCTGLIRLRLGVNRFSGGIPPEIGSIASLSFLELSQNLLEGDIPPEIGNCSQLEMLDLHQNELRGTIPSSLEFLLGLNVLDLSMNRISGSVPESLGKLSSLNKLNLSGNYLTGSIPISLGLCEDLELLDMSSNRISGSIPEEIGRLQGLEISLNLSWNSLSGSIPEGFSSLSKLASLDISHNMLTGSLSILGELENLVSLDVSHNNFSGYLPDTTFFHELPVTALTGNPKLCISGNQCFVQFRNARSSSKLHRKNVARNIVMCIMFFIASCVLLTVLGILLINQAQRRALRRAKEEENCGEWELTPYQKINFSVDDVVKKLSDANIIGQGCSGLVYRVEIGHGQVIAVKKLWPVEKEDEILERDSFSAEVNTLGCIRHKNIVRLLGCCRNKRTKLLMFDYIGNGSLFELLHERRVFLDWESRYKIIIGAAQGLAYLHHDCIPPIVHRDIKANNILIGLQFEAYLADFGLAKLVDSSDVTRPGNIVAGSYGYIAPEYGYSMKITERSDVYSYGVVLLEVLTGMQPMDQRIPEGMHIVNWVQKELRSRGRRAKDILDERLQDWPESELQEMVQVLGVALLCVHYNPEERPTMSDVVAMLLEIKHETEESKIGKGCKSACQEEAHCSSFSRPCEPLIRDASLLYSSSSTSRVIFDD</sequence>
<comment type="subcellular location">
    <subcellularLocation>
        <location evidence="2">Cell membrane</location>
    </subcellularLocation>
    <subcellularLocation>
        <location evidence="1">Membrane</location>
        <topology evidence="1">Single-pass membrane protein</topology>
    </subcellularLocation>
</comment>
<proteinExistence type="inferred from homology"/>
<dbReference type="FunFam" id="3.80.10.10:FF:000333">
    <property type="entry name" value="LRR receptor-like serine/threonine-protein kinase RCH1"/>
    <property type="match status" value="1"/>
</dbReference>
<keyword evidence="13 18" id="KW-1133">Transmembrane helix</keyword>
<dbReference type="SMART" id="SM00220">
    <property type="entry name" value="S_TKc"/>
    <property type="match status" value="1"/>
</dbReference>
<keyword evidence="4" id="KW-0723">Serine/threonine-protein kinase</keyword>
<dbReference type="AlphaFoldDB" id="A0AAV7FAS4"/>
<dbReference type="GO" id="GO:0010449">
    <property type="term" value="P:root meristem growth"/>
    <property type="evidence" value="ECO:0007669"/>
    <property type="project" value="UniProtKB-ARBA"/>
</dbReference>
<organism evidence="20 21">
    <name type="scientific">Aristolochia fimbriata</name>
    <name type="common">White veined hardy Dutchman's pipe vine</name>
    <dbReference type="NCBI Taxonomy" id="158543"/>
    <lineage>
        <taxon>Eukaryota</taxon>
        <taxon>Viridiplantae</taxon>
        <taxon>Streptophyta</taxon>
        <taxon>Embryophyta</taxon>
        <taxon>Tracheophyta</taxon>
        <taxon>Spermatophyta</taxon>
        <taxon>Magnoliopsida</taxon>
        <taxon>Magnoliidae</taxon>
        <taxon>Piperales</taxon>
        <taxon>Aristolochiaceae</taxon>
        <taxon>Aristolochia</taxon>
    </lineage>
</organism>
<evidence type="ECO:0000256" key="15">
    <source>
        <dbReference type="ARBA" id="ARBA00023170"/>
    </source>
</evidence>
<keyword evidence="11" id="KW-0418">Kinase</keyword>
<dbReference type="SUPFAM" id="SSF52058">
    <property type="entry name" value="L domain-like"/>
    <property type="match status" value="2"/>
</dbReference>
<keyword evidence="7 18" id="KW-0812">Transmembrane</keyword>
<evidence type="ECO:0000259" key="19">
    <source>
        <dbReference type="PROSITE" id="PS50011"/>
    </source>
</evidence>
<evidence type="ECO:0000256" key="4">
    <source>
        <dbReference type="ARBA" id="ARBA00022527"/>
    </source>
</evidence>
<keyword evidence="16" id="KW-0325">Glycoprotein</keyword>
<dbReference type="GO" id="GO:0004674">
    <property type="term" value="F:protein serine/threonine kinase activity"/>
    <property type="evidence" value="ECO:0007669"/>
    <property type="project" value="UniProtKB-KW"/>
</dbReference>
<dbReference type="FunFam" id="3.80.10.10:FF:000472">
    <property type="entry name" value="LRR receptor-like serine/threonine-protein kinase RCH1"/>
    <property type="match status" value="1"/>
</dbReference>
<keyword evidence="5" id="KW-0433">Leucine-rich repeat</keyword>
<evidence type="ECO:0000256" key="7">
    <source>
        <dbReference type="ARBA" id="ARBA00022692"/>
    </source>
</evidence>
<dbReference type="PANTHER" id="PTHR48053:SF165">
    <property type="entry name" value="RECEPTOR-LIKE PROTEIN KINASE 2 ISOFORM X2"/>
    <property type="match status" value="1"/>
</dbReference>
<feature type="binding site" evidence="17">
    <location>
        <position position="867"/>
    </location>
    <ligand>
        <name>ATP</name>
        <dbReference type="ChEBI" id="CHEBI:30616"/>
    </ligand>
</feature>
<dbReference type="PROSITE" id="PS50011">
    <property type="entry name" value="PROTEIN_KINASE_DOM"/>
    <property type="match status" value="1"/>
</dbReference>
<feature type="transmembrane region" description="Helical" evidence="18">
    <location>
        <begin position="777"/>
        <end position="799"/>
    </location>
</feature>
<dbReference type="InterPro" id="IPR011009">
    <property type="entry name" value="Kinase-like_dom_sf"/>
</dbReference>
<evidence type="ECO:0000256" key="3">
    <source>
        <dbReference type="ARBA" id="ARBA00008684"/>
    </source>
</evidence>
<name>A0AAV7FAS4_ARIFI</name>
<dbReference type="PROSITE" id="PS00107">
    <property type="entry name" value="PROTEIN_KINASE_ATP"/>
    <property type="match status" value="1"/>
</dbReference>
<dbReference type="Pfam" id="PF00069">
    <property type="entry name" value="Pkinase"/>
    <property type="match status" value="1"/>
</dbReference>
<dbReference type="PANTHER" id="PTHR48053">
    <property type="entry name" value="LEUCINE RICH REPEAT FAMILY PROTEIN, EXPRESSED"/>
    <property type="match status" value="1"/>
</dbReference>
<dbReference type="FunFam" id="3.30.200.20:FF:000748">
    <property type="entry name" value="LRR receptor-like serine/threonine-protein kinase RCH1"/>
    <property type="match status" value="1"/>
</dbReference>
<feature type="domain" description="Protein kinase" evidence="19">
    <location>
        <begin position="838"/>
        <end position="1122"/>
    </location>
</feature>
<dbReference type="InterPro" id="IPR032675">
    <property type="entry name" value="LRR_dom_sf"/>
</dbReference>
<dbReference type="InterPro" id="IPR003591">
    <property type="entry name" value="Leu-rich_rpt_typical-subtyp"/>
</dbReference>
<evidence type="ECO:0000256" key="2">
    <source>
        <dbReference type="ARBA" id="ARBA00004236"/>
    </source>
</evidence>
<evidence type="ECO:0000256" key="12">
    <source>
        <dbReference type="ARBA" id="ARBA00022840"/>
    </source>
</evidence>
<dbReference type="InterPro" id="IPR000719">
    <property type="entry name" value="Prot_kinase_dom"/>
</dbReference>
<dbReference type="InterPro" id="IPR051716">
    <property type="entry name" value="Plant_RL_S/T_kinase"/>
</dbReference>
<dbReference type="GO" id="GO:0005886">
    <property type="term" value="C:plasma membrane"/>
    <property type="evidence" value="ECO:0007669"/>
    <property type="project" value="UniProtKB-SubCell"/>
</dbReference>
<keyword evidence="8" id="KW-0732">Signal</keyword>
<evidence type="ECO:0000256" key="13">
    <source>
        <dbReference type="ARBA" id="ARBA00022989"/>
    </source>
</evidence>
<keyword evidence="15" id="KW-0675">Receptor</keyword>
<dbReference type="SUPFAM" id="SSF56112">
    <property type="entry name" value="Protein kinase-like (PK-like)"/>
    <property type="match status" value="1"/>
</dbReference>
<dbReference type="GO" id="GO:0001653">
    <property type="term" value="F:peptide receptor activity"/>
    <property type="evidence" value="ECO:0007669"/>
    <property type="project" value="UniProtKB-ARBA"/>
</dbReference>
<dbReference type="Pfam" id="PF00560">
    <property type="entry name" value="LRR_1"/>
    <property type="match status" value="9"/>
</dbReference>
<evidence type="ECO:0000256" key="6">
    <source>
        <dbReference type="ARBA" id="ARBA00022679"/>
    </source>
</evidence>
<dbReference type="Gene3D" id="3.30.200.20">
    <property type="entry name" value="Phosphorylase Kinase, domain 1"/>
    <property type="match status" value="1"/>
</dbReference>
<keyword evidence="21" id="KW-1185">Reference proteome</keyword>
<dbReference type="Proteomes" id="UP000825729">
    <property type="component" value="Unassembled WGS sequence"/>
</dbReference>
<dbReference type="Gene3D" id="3.80.10.10">
    <property type="entry name" value="Ribonuclease Inhibitor"/>
    <property type="match status" value="4"/>
</dbReference>
<comment type="caution">
    <text evidence="20">The sequence shown here is derived from an EMBL/GenBank/DDBJ whole genome shotgun (WGS) entry which is preliminary data.</text>
</comment>
<dbReference type="InterPro" id="IPR017441">
    <property type="entry name" value="Protein_kinase_ATP_BS"/>
</dbReference>
<evidence type="ECO:0000256" key="5">
    <source>
        <dbReference type="ARBA" id="ARBA00022614"/>
    </source>
</evidence>
<evidence type="ECO:0000256" key="18">
    <source>
        <dbReference type="SAM" id="Phobius"/>
    </source>
</evidence>
<evidence type="ECO:0000256" key="14">
    <source>
        <dbReference type="ARBA" id="ARBA00023136"/>
    </source>
</evidence>
<keyword evidence="14 18" id="KW-0472">Membrane</keyword>
<keyword evidence="12 17" id="KW-0067">ATP-binding</keyword>
<dbReference type="SMART" id="SM00369">
    <property type="entry name" value="LRR_TYP"/>
    <property type="match status" value="9"/>
</dbReference>
<evidence type="ECO:0000256" key="16">
    <source>
        <dbReference type="ARBA" id="ARBA00023180"/>
    </source>
</evidence>